<feature type="transmembrane region" description="Helical" evidence="2">
    <location>
        <begin position="1046"/>
        <end position="1068"/>
    </location>
</feature>
<dbReference type="Gene3D" id="3.40.720.10">
    <property type="entry name" value="Alkaline Phosphatase, subunit A"/>
    <property type="match status" value="1"/>
</dbReference>
<keyword evidence="4" id="KW-1185">Reference proteome</keyword>
<evidence type="ECO:0000313" key="3">
    <source>
        <dbReference type="EMBL" id="KOO23209.1"/>
    </source>
</evidence>
<feature type="transmembrane region" description="Helical" evidence="2">
    <location>
        <begin position="814"/>
        <end position="836"/>
    </location>
</feature>
<accession>A0A0M0J9D0</accession>
<feature type="transmembrane region" description="Helical" evidence="2">
    <location>
        <begin position="28"/>
        <end position="49"/>
    </location>
</feature>
<evidence type="ECO:0000313" key="4">
    <source>
        <dbReference type="Proteomes" id="UP000037460"/>
    </source>
</evidence>
<feature type="transmembrane region" description="Helical" evidence="2">
    <location>
        <begin position="856"/>
        <end position="875"/>
    </location>
</feature>
<evidence type="ECO:0000256" key="1">
    <source>
        <dbReference type="SAM" id="MobiDB-lite"/>
    </source>
</evidence>
<keyword evidence="2" id="KW-1133">Transmembrane helix</keyword>
<sequence>MLSTRDSVPDTPTGMPPAGRHRSPVRGFYLLVLVTAFVFDAAFVFTFVVDPVDFCLTSREAVDYVDVSFVYVRLAAALSAVALGFLGFSLALRPVRMERRMERALAVFGAELLAGISASAGLLGPSSEQRQKALHVVIWTHAAAATLAGLRALLTRQDAIDLPMALDEVSTAPAFRAHFEEPDTKQPSLERLERFLEVRSVRGSIRAQLRRSNNALSAVSGALVLLSLANFALELRRTLGADPPRLDESELAALNAPQPVENYFGDLPLQPRGSSRVVLLVVSGLRLDALHAVPALRTLFSSPELARDSLVLPLTAGPPSTSTAQWLALATGASAALTGVYGDHRLPETPFDSVFRQARLHGLSSFATGSPWFTELFHSQLLRPHRFFAEGAVAPELGTWAGWPKEPSYEQVHGDGFIAGRQADQTRMQLLHRALAAAHDKPAATGAGSASGTGMGGARGASAGSRGGAASGGGSGGSSGDSGAWSARSGAAAAARGVLHPLQLDEEEGWLENEETSHWVPTITPTPTPGVNGHLFELLTAQLSQADVQAHCSGAAPGLDPRGAYVHALEEAAKHIGSLLRELDATTTLLIVSDHGSVDAGGSGGAEPLATQVPLVAYRPGSMLGALGAHGEGAAHAIDVNSPRMGALYTPRPSGTRTGGGWRTVDVAPTIAALLGLPVPRESEGVPIRPLLPLANQQLLHLSARDVFLQRQRLGAALAAKLSIALGASEALLLQAEAPTQPDELASLTAELVALHERLLRRAASGEASTSSLLTGLGALALGITVLAMVQRGSFADLQLAYHPVPGQYANRRAFAFALLALLIDYGGALGGFLGLLHLRGYTSWDSTLLHYPTELVVYLIDAMLPALLIAFVVARTYHFLYLVTPNDEPREEGLTDRSDAGETDGAAAATDASDDGYSDDSRSDDDDRESRGATERSRRSDKPKRAAPGGDGLDRFGRARHRASFGLSAFCARLGAASSEYVRCLFLGTAPVYSDVSMIYLIKVYMLLLALLVHLVLTWLASRAYTFLVPPLLLVHFDVEQLWTYRFQLLTLQLLSGCVLAATVLAMRVWPPDDLSMAHYDRLYALAVLKYERRRGASAKSDDVVAMLEEETEALVRANYQAAADHGD</sequence>
<comment type="caution">
    <text evidence="3">The sequence shown here is derived from an EMBL/GenBank/DDBJ whole genome shotgun (WGS) entry which is preliminary data.</text>
</comment>
<feature type="transmembrane region" description="Helical" evidence="2">
    <location>
        <begin position="771"/>
        <end position="790"/>
    </location>
</feature>
<feature type="region of interest" description="Disordered" evidence="1">
    <location>
        <begin position="439"/>
        <end position="486"/>
    </location>
</feature>
<feature type="transmembrane region" description="Helical" evidence="2">
    <location>
        <begin position="1005"/>
        <end position="1026"/>
    </location>
</feature>
<name>A0A0M0J9D0_9EUKA</name>
<feature type="transmembrane region" description="Helical" evidence="2">
    <location>
        <begin position="215"/>
        <end position="233"/>
    </location>
</feature>
<feature type="compositionally biased region" description="Acidic residues" evidence="1">
    <location>
        <begin position="913"/>
        <end position="928"/>
    </location>
</feature>
<feature type="region of interest" description="Disordered" evidence="1">
    <location>
        <begin position="889"/>
        <end position="956"/>
    </location>
</feature>
<reference evidence="4" key="1">
    <citation type="journal article" date="2015" name="PLoS Genet.">
        <title>Genome Sequence and Transcriptome Analyses of Chrysochromulina tobin: Metabolic Tools for Enhanced Algal Fitness in the Prominent Order Prymnesiales (Haptophyceae).</title>
        <authorList>
            <person name="Hovde B.T."/>
            <person name="Deodato C.R."/>
            <person name="Hunsperger H.M."/>
            <person name="Ryken S.A."/>
            <person name="Yost W."/>
            <person name="Jha R.K."/>
            <person name="Patterson J."/>
            <person name="Monnat R.J. Jr."/>
            <person name="Barlow S.B."/>
            <person name="Starkenburg S.R."/>
            <person name="Cattolico R.A."/>
        </authorList>
    </citation>
    <scope>NUCLEOTIDE SEQUENCE</scope>
    <source>
        <strain evidence="4">CCMP291</strain>
    </source>
</reference>
<feature type="compositionally biased region" description="Basic and acidic residues" evidence="1">
    <location>
        <begin position="929"/>
        <end position="945"/>
    </location>
</feature>
<dbReference type="EMBL" id="JWZX01003212">
    <property type="protein sequence ID" value="KOO23209.1"/>
    <property type="molecule type" value="Genomic_DNA"/>
</dbReference>
<dbReference type="SUPFAM" id="SSF53649">
    <property type="entry name" value="Alkaline phosphatase-like"/>
    <property type="match status" value="1"/>
</dbReference>
<protein>
    <submittedName>
        <fullName evidence="3">Uncharacterized protein</fullName>
    </submittedName>
</protein>
<feature type="transmembrane region" description="Helical" evidence="2">
    <location>
        <begin position="136"/>
        <end position="154"/>
    </location>
</feature>
<evidence type="ECO:0000256" key="2">
    <source>
        <dbReference type="SAM" id="Phobius"/>
    </source>
</evidence>
<gene>
    <name evidence="3" type="ORF">Ctob_001600</name>
</gene>
<feature type="compositionally biased region" description="Basic and acidic residues" evidence="1">
    <location>
        <begin position="889"/>
        <end position="901"/>
    </location>
</feature>
<keyword evidence="2" id="KW-0812">Transmembrane</keyword>
<feature type="compositionally biased region" description="Gly residues" evidence="1">
    <location>
        <begin position="449"/>
        <end position="480"/>
    </location>
</feature>
<dbReference type="AlphaFoldDB" id="A0A0M0J9D0"/>
<feature type="transmembrane region" description="Helical" evidence="2">
    <location>
        <begin position="104"/>
        <end position="124"/>
    </location>
</feature>
<keyword evidence="2" id="KW-0472">Membrane</keyword>
<dbReference type="Proteomes" id="UP000037460">
    <property type="component" value="Unassembled WGS sequence"/>
</dbReference>
<dbReference type="InterPro" id="IPR017850">
    <property type="entry name" value="Alkaline_phosphatase_core_sf"/>
</dbReference>
<dbReference type="OrthoDB" id="445007at2759"/>
<organism evidence="3 4">
    <name type="scientific">Chrysochromulina tobinii</name>
    <dbReference type="NCBI Taxonomy" id="1460289"/>
    <lineage>
        <taxon>Eukaryota</taxon>
        <taxon>Haptista</taxon>
        <taxon>Haptophyta</taxon>
        <taxon>Prymnesiophyceae</taxon>
        <taxon>Prymnesiales</taxon>
        <taxon>Chrysochromulinaceae</taxon>
        <taxon>Chrysochromulina</taxon>
    </lineage>
</organism>
<proteinExistence type="predicted"/>
<feature type="transmembrane region" description="Helical" evidence="2">
    <location>
        <begin position="69"/>
        <end position="92"/>
    </location>
</feature>